<proteinExistence type="predicted"/>
<dbReference type="Proteomes" id="UP000028924">
    <property type="component" value="Unassembled WGS sequence"/>
</dbReference>
<dbReference type="GeneID" id="23617159"/>
<feature type="coiled-coil region" evidence="1">
    <location>
        <begin position="91"/>
        <end position="118"/>
    </location>
</feature>
<dbReference type="AlphaFoldDB" id="A0A087SUC6"/>
<evidence type="ECO:0000256" key="1">
    <source>
        <dbReference type="SAM" id="Coils"/>
    </source>
</evidence>
<dbReference type="KEGG" id="apro:F751_5768"/>
<feature type="transmembrane region" description="Helical" evidence="3">
    <location>
        <begin position="29"/>
        <end position="52"/>
    </location>
</feature>
<keyword evidence="5" id="KW-1185">Reference proteome</keyword>
<keyword evidence="3" id="KW-1133">Transmembrane helix</keyword>
<evidence type="ECO:0000256" key="3">
    <source>
        <dbReference type="SAM" id="Phobius"/>
    </source>
</evidence>
<keyword evidence="3" id="KW-0812">Transmembrane</keyword>
<keyword evidence="3" id="KW-0472">Membrane</keyword>
<reference evidence="4 5" key="1">
    <citation type="journal article" date="2014" name="BMC Genomics">
        <title>Oil accumulation mechanisms of the oleaginous microalga Chlorella protothecoides revealed through its genome, transcriptomes, and proteomes.</title>
        <authorList>
            <person name="Gao C."/>
            <person name="Wang Y."/>
            <person name="Shen Y."/>
            <person name="Yan D."/>
            <person name="He X."/>
            <person name="Dai J."/>
            <person name="Wu Q."/>
        </authorList>
    </citation>
    <scope>NUCLEOTIDE SEQUENCE [LARGE SCALE GENOMIC DNA]</scope>
    <source>
        <strain evidence="4 5">0710</strain>
    </source>
</reference>
<dbReference type="EMBL" id="KL662190">
    <property type="protein sequence ID" value="KFM29330.1"/>
    <property type="molecule type" value="Genomic_DNA"/>
</dbReference>
<evidence type="ECO:0000256" key="2">
    <source>
        <dbReference type="SAM" id="MobiDB-lite"/>
    </source>
</evidence>
<sequence length="275" mass="29719">MNFYNTGGRPATFDPFDDPRGFRKRPKSIFVRHSGKLSGLAVLFLTATVIYLHSHRRTLHSHLAAKDYQLNAIVEEKEAISRTLREKDHKVSVKTVESEHLRRTIERLQEEVSTQSTRALEATRLAEETTRASAAKIKALEERLQADTARYTSQEVPAVPVPAVPVPATPLTVPATPLTVPATHDEAGAGEVPLPGATTGTPAGAGLAASALPVTLGQSAGLPAGPTEPNPFVARAGGAHMARHHHRLSMLETAMGHERREGEEEPQEDPFAKLP</sequence>
<gene>
    <name evidence="4" type="ORF">F751_5768</name>
</gene>
<feature type="region of interest" description="Disordered" evidence="2">
    <location>
        <begin position="256"/>
        <end position="275"/>
    </location>
</feature>
<protein>
    <submittedName>
        <fullName evidence="4">Uncharacterized protein</fullName>
    </submittedName>
</protein>
<name>A0A087SUC6_AUXPR</name>
<dbReference type="RefSeq" id="XP_011402383.1">
    <property type="nucleotide sequence ID" value="XM_011404081.1"/>
</dbReference>
<keyword evidence="1" id="KW-0175">Coiled coil</keyword>
<evidence type="ECO:0000313" key="4">
    <source>
        <dbReference type="EMBL" id="KFM29330.1"/>
    </source>
</evidence>
<accession>A0A087SUC6</accession>
<evidence type="ECO:0000313" key="5">
    <source>
        <dbReference type="Proteomes" id="UP000028924"/>
    </source>
</evidence>
<organism evidence="4 5">
    <name type="scientific">Auxenochlorella protothecoides</name>
    <name type="common">Green microalga</name>
    <name type="synonym">Chlorella protothecoides</name>
    <dbReference type="NCBI Taxonomy" id="3075"/>
    <lineage>
        <taxon>Eukaryota</taxon>
        <taxon>Viridiplantae</taxon>
        <taxon>Chlorophyta</taxon>
        <taxon>core chlorophytes</taxon>
        <taxon>Trebouxiophyceae</taxon>
        <taxon>Chlorellales</taxon>
        <taxon>Chlorellaceae</taxon>
        <taxon>Auxenochlorella</taxon>
    </lineage>
</organism>